<keyword evidence="2" id="KW-0472">Membrane</keyword>
<evidence type="ECO:0000313" key="4">
    <source>
        <dbReference type="Proteomes" id="UP000807306"/>
    </source>
</evidence>
<feature type="transmembrane region" description="Helical" evidence="2">
    <location>
        <begin position="200"/>
        <end position="220"/>
    </location>
</feature>
<organism evidence="3 4">
    <name type="scientific">Crepidotus variabilis</name>
    <dbReference type="NCBI Taxonomy" id="179855"/>
    <lineage>
        <taxon>Eukaryota</taxon>
        <taxon>Fungi</taxon>
        <taxon>Dikarya</taxon>
        <taxon>Basidiomycota</taxon>
        <taxon>Agaricomycotina</taxon>
        <taxon>Agaricomycetes</taxon>
        <taxon>Agaricomycetidae</taxon>
        <taxon>Agaricales</taxon>
        <taxon>Agaricineae</taxon>
        <taxon>Crepidotaceae</taxon>
        <taxon>Crepidotus</taxon>
    </lineage>
</organism>
<dbReference type="Proteomes" id="UP000807306">
    <property type="component" value="Unassembled WGS sequence"/>
</dbReference>
<keyword evidence="4" id="KW-1185">Reference proteome</keyword>
<feature type="compositionally biased region" description="Basic and acidic residues" evidence="1">
    <location>
        <begin position="304"/>
        <end position="313"/>
    </location>
</feature>
<accession>A0A9P6EF35</accession>
<feature type="transmembrane region" description="Helical" evidence="2">
    <location>
        <begin position="20"/>
        <end position="40"/>
    </location>
</feature>
<comment type="caution">
    <text evidence="3">The sequence shown here is derived from an EMBL/GenBank/DDBJ whole genome shotgun (WGS) entry which is preliminary data.</text>
</comment>
<evidence type="ECO:0000256" key="1">
    <source>
        <dbReference type="SAM" id="MobiDB-lite"/>
    </source>
</evidence>
<keyword evidence="2" id="KW-0812">Transmembrane</keyword>
<evidence type="ECO:0000256" key="2">
    <source>
        <dbReference type="SAM" id="Phobius"/>
    </source>
</evidence>
<dbReference type="EMBL" id="MU157857">
    <property type="protein sequence ID" value="KAF9527931.1"/>
    <property type="molecule type" value="Genomic_DNA"/>
</dbReference>
<dbReference type="OrthoDB" id="3197626at2759"/>
<name>A0A9P6EF35_9AGAR</name>
<reference evidence="3" key="1">
    <citation type="submission" date="2020-11" db="EMBL/GenBank/DDBJ databases">
        <authorList>
            <consortium name="DOE Joint Genome Institute"/>
            <person name="Ahrendt S."/>
            <person name="Riley R."/>
            <person name="Andreopoulos W."/>
            <person name="Labutti K."/>
            <person name="Pangilinan J."/>
            <person name="Ruiz-Duenas F.J."/>
            <person name="Barrasa J.M."/>
            <person name="Sanchez-Garcia M."/>
            <person name="Camarero S."/>
            <person name="Miyauchi S."/>
            <person name="Serrano A."/>
            <person name="Linde D."/>
            <person name="Babiker R."/>
            <person name="Drula E."/>
            <person name="Ayuso-Fernandez I."/>
            <person name="Pacheco R."/>
            <person name="Padilla G."/>
            <person name="Ferreira P."/>
            <person name="Barriuso J."/>
            <person name="Kellner H."/>
            <person name="Castanera R."/>
            <person name="Alfaro M."/>
            <person name="Ramirez L."/>
            <person name="Pisabarro A.G."/>
            <person name="Kuo A."/>
            <person name="Tritt A."/>
            <person name="Lipzen A."/>
            <person name="He G."/>
            <person name="Yan M."/>
            <person name="Ng V."/>
            <person name="Cullen D."/>
            <person name="Martin F."/>
            <person name="Rosso M.-N."/>
            <person name="Henrissat B."/>
            <person name="Hibbett D."/>
            <person name="Martinez A.T."/>
            <person name="Grigoriev I.V."/>
        </authorList>
    </citation>
    <scope>NUCLEOTIDE SEQUENCE</scope>
    <source>
        <strain evidence="3">CBS 506.95</strain>
    </source>
</reference>
<sequence>MANWESPDVQEQTLVAFTKFLHAVTGLYIWELMITSDLEWKVLTGRKPFRWPMISYFGSRWTCLAACLAGCFMLDMSHVNCHSTYVAVHVFTHTSLNLASVNFVIRTIAIWSYNRYIIVGLSFLLVGQLCLTIFQATTVTITTLPDGGCLPPADGFRFVLVIYAYSLCIDSIVILLTVWKLRTVIGVRAATYAHLIFKQGVGYYMIAFMFDLIAIIFMVLDPTFGLVATFNVAALVAVAIVASRAVWALSSASGKPVIEKAGGAWPHPLSVNISTSQRQEIDSKTSNIGQVFVQMETVTHRDDFHEDDLEKSCPRKGNSFEGGNA</sequence>
<dbReference type="AlphaFoldDB" id="A0A9P6EF35"/>
<feature type="transmembrane region" description="Helical" evidence="2">
    <location>
        <begin position="156"/>
        <end position="179"/>
    </location>
</feature>
<proteinExistence type="predicted"/>
<protein>
    <recommendedName>
        <fullName evidence="5">Transmembrane protein</fullName>
    </recommendedName>
</protein>
<feature type="transmembrane region" description="Helical" evidence="2">
    <location>
        <begin position="226"/>
        <end position="247"/>
    </location>
</feature>
<feature type="transmembrane region" description="Helical" evidence="2">
    <location>
        <begin position="85"/>
        <end position="105"/>
    </location>
</feature>
<gene>
    <name evidence="3" type="ORF">CPB83DRAFT_855454</name>
</gene>
<keyword evidence="2" id="KW-1133">Transmembrane helix</keyword>
<evidence type="ECO:0000313" key="3">
    <source>
        <dbReference type="EMBL" id="KAF9527931.1"/>
    </source>
</evidence>
<feature type="region of interest" description="Disordered" evidence="1">
    <location>
        <begin position="304"/>
        <end position="325"/>
    </location>
</feature>
<feature type="transmembrane region" description="Helical" evidence="2">
    <location>
        <begin position="117"/>
        <end position="136"/>
    </location>
</feature>
<evidence type="ECO:0008006" key="5">
    <source>
        <dbReference type="Google" id="ProtNLM"/>
    </source>
</evidence>